<organism evidence="2 3">
    <name type="scientific">Liquorilactobacillus ghanensis DSM 18630</name>
    <dbReference type="NCBI Taxonomy" id="1423750"/>
    <lineage>
        <taxon>Bacteria</taxon>
        <taxon>Bacillati</taxon>
        <taxon>Bacillota</taxon>
        <taxon>Bacilli</taxon>
        <taxon>Lactobacillales</taxon>
        <taxon>Lactobacillaceae</taxon>
        <taxon>Liquorilactobacillus</taxon>
    </lineage>
</organism>
<dbReference type="Proteomes" id="UP000051451">
    <property type="component" value="Unassembled WGS sequence"/>
</dbReference>
<evidence type="ECO:0000313" key="3">
    <source>
        <dbReference type="Proteomes" id="UP000051451"/>
    </source>
</evidence>
<dbReference type="EMBL" id="AZGB01000001">
    <property type="protein sequence ID" value="KRM08245.1"/>
    <property type="molecule type" value="Genomic_DNA"/>
</dbReference>
<dbReference type="PATRIC" id="fig|1423750.3.peg.1626"/>
<sequence length="207" mass="23738">MQRTKNSAAKAVKKHNYWKWAFILLLAIVLGSGLFVMQQVTAPNQQAREITQKTSSHQQHATINVEMNKQQLNTTINYYLKRQQKNKKIKYQFYVDQAAVLVGTTKLLGQRVSFSLYTQPTVTSQGNILLHAKSVAIGTLNAPPKFILSYIQKNYNLGKWVTIDSKNETIRLNLRQIKGFHGISVRAQKIDLTQNQFKFKVDVPFKQ</sequence>
<dbReference type="STRING" id="1423750.FC89_GL001583"/>
<reference evidence="2 3" key="1">
    <citation type="journal article" date="2015" name="Genome Announc.">
        <title>Expanding the biotechnology potential of lactobacilli through comparative genomics of 213 strains and associated genera.</title>
        <authorList>
            <person name="Sun Z."/>
            <person name="Harris H.M."/>
            <person name="McCann A."/>
            <person name="Guo C."/>
            <person name="Argimon S."/>
            <person name="Zhang W."/>
            <person name="Yang X."/>
            <person name="Jeffery I.B."/>
            <person name="Cooney J.C."/>
            <person name="Kagawa T.F."/>
            <person name="Liu W."/>
            <person name="Song Y."/>
            <person name="Salvetti E."/>
            <person name="Wrobel A."/>
            <person name="Rasinkangas P."/>
            <person name="Parkhill J."/>
            <person name="Rea M.C."/>
            <person name="O'Sullivan O."/>
            <person name="Ritari J."/>
            <person name="Douillard F.P."/>
            <person name="Paul Ross R."/>
            <person name="Yang R."/>
            <person name="Briner A.E."/>
            <person name="Felis G.E."/>
            <person name="de Vos W.M."/>
            <person name="Barrangou R."/>
            <person name="Klaenhammer T.R."/>
            <person name="Caufield P.W."/>
            <person name="Cui Y."/>
            <person name="Zhang H."/>
            <person name="O'Toole P.W."/>
        </authorList>
    </citation>
    <scope>NUCLEOTIDE SEQUENCE [LARGE SCALE GENOMIC DNA]</scope>
    <source>
        <strain evidence="2 3">DSM 18630</strain>
    </source>
</reference>
<evidence type="ECO:0008006" key="4">
    <source>
        <dbReference type="Google" id="ProtNLM"/>
    </source>
</evidence>
<protein>
    <recommendedName>
        <fullName evidence="4">Extracellular protein</fullName>
    </recommendedName>
</protein>
<keyword evidence="1" id="KW-1133">Transmembrane helix</keyword>
<name>A0A0R1VS14_9LACO</name>
<accession>A0A0R1VS14</accession>
<dbReference type="AlphaFoldDB" id="A0A0R1VS14"/>
<feature type="transmembrane region" description="Helical" evidence="1">
    <location>
        <begin position="20"/>
        <end position="37"/>
    </location>
</feature>
<keyword evidence="1" id="KW-0472">Membrane</keyword>
<proteinExistence type="predicted"/>
<keyword evidence="3" id="KW-1185">Reference proteome</keyword>
<evidence type="ECO:0000256" key="1">
    <source>
        <dbReference type="SAM" id="Phobius"/>
    </source>
</evidence>
<dbReference type="InterPro" id="IPR018672">
    <property type="entry name" value="DUF2140"/>
</dbReference>
<comment type="caution">
    <text evidence="2">The sequence shown here is derived from an EMBL/GenBank/DDBJ whole genome shotgun (WGS) entry which is preliminary data.</text>
</comment>
<keyword evidence="1" id="KW-0812">Transmembrane</keyword>
<dbReference type="RefSeq" id="WP_235804353.1">
    <property type="nucleotide sequence ID" value="NZ_AZGB01000001.1"/>
</dbReference>
<dbReference type="Pfam" id="PF09911">
    <property type="entry name" value="DUF2140"/>
    <property type="match status" value="1"/>
</dbReference>
<gene>
    <name evidence="2" type="ORF">FC89_GL001583</name>
</gene>
<dbReference type="GeneID" id="98317782"/>
<evidence type="ECO:0000313" key="2">
    <source>
        <dbReference type="EMBL" id="KRM08245.1"/>
    </source>
</evidence>